<gene>
    <name evidence="3" type="ORF">CAUJ_LOCUS8424</name>
</gene>
<dbReference type="EMBL" id="CAJGYM010000028">
    <property type="protein sequence ID" value="CAD6192505.1"/>
    <property type="molecule type" value="Genomic_DNA"/>
</dbReference>
<organism evidence="3 4">
    <name type="scientific">Caenorhabditis auriculariae</name>
    <dbReference type="NCBI Taxonomy" id="2777116"/>
    <lineage>
        <taxon>Eukaryota</taxon>
        <taxon>Metazoa</taxon>
        <taxon>Ecdysozoa</taxon>
        <taxon>Nematoda</taxon>
        <taxon>Chromadorea</taxon>
        <taxon>Rhabditida</taxon>
        <taxon>Rhabditina</taxon>
        <taxon>Rhabditomorpha</taxon>
        <taxon>Rhabditoidea</taxon>
        <taxon>Rhabditidae</taxon>
        <taxon>Peloderinae</taxon>
        <taxon>Caenorhabditis</taxon>
    </lineage>
</organism>
<name>A0A8S1HBD6_9PELO</name>
<feature type="region of interest" description="Disordered" evidence="2">
    <location>
        <begin position="135"/>
        <end position="161"/>
    </location>
</feature>
<feature type="compositionally biased region" description="Polar residues" evidence="2">
    <location>
        <begin position="378"/>
        <end position="417"/>
    </location>
</feature>
<accession>A0A8S1HBD6</accession>
<sequence length="518" mass="57500">MQSVSGKLFAHLKRDCAAAGGEMQSECSVWPSAACDRQTGKCQSMALPKRLGSVPTDRRHLPVNTALSAVFANYLLGLSPFFSFSPQLFDRPVYEQEKEESFCLTWERMNLSVKTFLCVFMDQILAMVKHAGDDPPRSLNSFESHESIGLGSSTSTSEDLSMSGEWADRDFEADEGKNAPEGSQTTTYRIFMDSLVAKHKNVLFGECDGHEVTPRSKEEAWKKVALEVEGLGLESYKGKPWARLRDHDWQYVRRHALARNENSSKPTGMLADLDKIVLDIIATTSINSLTPTQVYNLNATQSSENMELVLRQLLSKADSVDSKESFNVSLERPDEDFPKGKLEETVASSTQLSGNSEALFDILNKVSHRFPLGIESNGAVTPSTKTNLTSVRKMTSRSATAPSVYSITSSTSPTQSVPGPPSKKSKIESERSLSPAFEKKKEAFELKKIELEIRHMELVNEKLVKEIAALEGRERRACELHAMEMRAVKARLLRGAAVDETSVDLVDSPPRRYLNSAF</sequence>
<evidence type="ECO:0008006" key="5">
    <source>
        <dbReference type="Google" id="ProtNLM"/>
    </source>
</evidence>
<reference evidence="3" key="1">
    <citation type="submission" date="2020-10" db="EMBL/GenBank/DDBJ databases">
        <authorList>
            <person name="Kikuchi T."/>
        </authorList>
    </citation>
    <scope>NUCLEOTIDE SEQUENCE</scope>
    <source>
        <strain evidence="3">NKZ352</strain>
    </source>
</reference>
<keyword evidence="1" id="KW-0175">Coiled coil</keyword>
<dbReference type="OrthoDB" id="5794662at2759"/>
<evidence type="ECO:0000256" key="2">
    <source>
        <dbReference type="SAM" id="MobiDB-lite"/>
    </source>
</evidence>
<protein>
    <recommendedName>
        <fullName evidence="5">Regulatory protein zeste</fullName>
    </recommendedName>
</protein>
<feature type="region of interest" description="Disordered" evidence="2">
    <location>
        <begin position="374"/>
        <end position="433"/>
    </location>
</feature>
<evidence type="ECO:0000313" key="4">
    <source>
        <dbReference type="Proteomes" id="UP000835052"/>
    </source>
</evidence>
<evidence type="ECO:0000313" key="3">
    <source>
        <dbReference type="EMBL" id="CAD6192505.1"/>
    </source>
</evidence>
<dbReference type="Proteomes" id="UP000835052">
    <property type="component" value="Unassembled WGS sequence"/>
</dbReference>
<dbReference type="AlphaFoldDB" id="A0A8S1HBD6"/>
<feature type="coiled-coil region" evidence="1">
    <location>
        <begin position="446"/>
        <end position="473"/>
    </location>
</feature>
<keyword evidence="4" id="KW-1185">Reference proteome</keyword>
<proteinExistence type="predicted"/>
<comment type="caution">
    <text evidence="3">The sequence shown here is derived from an EMBL/GenBank/DDBJ whole genome shotgun (WGS) entry which is preliminary data.</text>
</comment>
<feature type="compositionally biased region" description="Low complexity" evidence="2">
    <location>
        <begin position="149"/>
        <end position="161"/>
    </location>
</feature>
<evidence type="ECO:0000256" key="1">
    <source>
        <dbReference type="SAM" id="Coils"/>
    </source>
</evidence>